<keyword evidence="3" id="KW-0418">Kinase</keyword>
<dbReference type="AlphaFoldDB" id="A0AA35UMU8"/>
<evidence type="ECO:0000256" key="1">
    <source>
        <dbReference type="ARBA" id="ARBA00022527"/>
    </source>
</evidence>
<evidence type="ECO:0000259" key="2">
    <source>
        <dbReference type="Pfam" id="PF13581"/>
    </source>
</evidence>
<evidence type="ECO:0000313" key="4">
    <source>
        <dbReference type="Proteomes" id="UP001158598"/>
    </source>
</evidence>
<dbReference type="GO" id="GO:0004674">
    <property type="term" value="F:protein serine/threonine kinase activity"/>
    <property type="evidence" value="ECO:0007669"/>
    <property type="project" value="UniProtKB-KW"/>
</dbReference>
<sequence length="149" mass="16015">MEQNEADVQCAKFERTIEAGIEPLIEVMEQLEAFCSAAGVPEPVTVQLNLVLEELATNAIKYGYGAGEQGQIGVCLTLNGGRASLTVTDDGNEFDPTVAPSPDIHSKLEERAIGGLGILLVMRMMDSVCYQRRDGTNVVAVSKTFAPLR</sequence>
<feature type="domain" description="Histidine kinase/HSP90-like ATPase" evidence="2">
    <location>
        <begin position="22"/>
        <end position="143"/>
    </location>
</feature>
<dbReference type="InterPro" id="IPR003594">
    <property type="entry name" value="HATPase_dom"/>
</dbReference>
<dbReference type="EC" id="2.7.11.1" evidence="3"/>
<keyword evidence="3" id="KW-0808">Transferase</keyword>
<organism evidence="3 4">
    <name type="scientific">Methylococcus capsulatus</name>
    <dbReference type="NCBI Taxonomy" id="414"/>
    <lineage>
        <taxon>Bacteria</taxon>
        <taxon>Pseudomonadati</taxon>
        <taxon>Pseudomonadota</taxon>
        <taxon>Gammaproteobacteria</taxon>
        <taxon>Methylococcales</taxon>
        <taxon>Methylococcaceae</taxon>
        <taxon>Methylococcus</taxon>
    </lineage>
</organism>
<dbReference type="RefSeq" id="WP_282213335.1">
    <property type="nucleotide sequence ID" value="NZ_OX458332.1"/>
</dbReference>
<name>A0AA35UMU8_METCP</name>
<dbReference type="Pfam" id="PF13581">
    <property type="entry name" value="HATPase_c_2"/>
    <property type="match status" value="1"/>
</dbReference>
<dbReference type="InterPro" id="IPR050267">
    <property type="entry name" value="Anti-sigma-factor_SerPK"/>
</dbReference>
<proteinExistence type="predicted"/>
<dbReference type="Proteomes" id="UP001158598">
    <property type="component" value="Chromosome"/>
</dbReference>
<keyword evidence="1" id="KW-0723">Serine/threonine-protein kinase</keyword>
<reference evidence="3" key="1">
    <citation type="submission" date="2023-03" db="EMBL/GenBank/DDBJ databases">
        <authorList>
            <person name="Pearce D."/>
        </authorList>
    </citation>
    <scope>NUCLEOTIDE SEQUENCE</scope>
    <source>
        <strain evidence="3">Mc</strain>
    </source>
</reference>
<accession>A0AA35UMU8</accession>
<dbReference type="InterPro" id="IPR036890">
    <property type="entry name" value="HATPase_C_sf"/>
</dbReference>
<gene>
    <name evidence="3" type="ORF">MCNOR_2972</name>
</gene>
<dbReference type="CDD" id="cd16936">
    <property type="entry name" value="HATPase_RsbW-like"/>
    <property type="match status" value="1"/>
</dbReference>
<dbReference type="PANTHER" id="PTHR35526:SF6">
    <property type="entry name" value="SLR1861 PROTEIN"/>
    <property type="match status" value="1"/>
</dbReference>
<protein>
    <submittedName>
        <fullName evidence="3">Serine/threonine-protein kinase RsbW</fullName>
        <ecNumber evidence="3">2.7.11.1</ecNumber>
    </submittedName>
</protein>
<dbReference type="SUPFAM" id="SSF55874">
    <property type="entry name" value="ATPase domain of HSP90 chaperone/DNA topoisomerase II/histidine kinase"/>
    <property type="match status" value="1"/>
</dbReference>
<dbReference type="EMBL" id="OX458332">
    <property type="protein sequence ID" value="CAI8876218.1"/>
    <property type="molecule type" value="Genomic_DNA"/>
</dbReference>
<dbReference type="Gene3D" id="3.30.565.10">
    <property type="entry name" value="Histidine kinase-like ATPase, C-terminal domain"/>
    <property type="match status" value="1"/>
</dbReference>
<dbReference type="PANTHER" id="PTHR35526">
    <property type="entry name" value="ANTI-SIGMA-F FACTOR RSBW-RELATED"/>
    <property type="match status" value="1"/>
</dbReference>
<evidence type="ECO:0000313" key="3">
    <source>
        <dbReference type="EMBL" id="CAI8876218.1"/>
    </source>
</evidence>